<keyword evidence="1" id="KW-0812">Transmembrane</keyword>
<dbReference type="AlphaFoldDB" id="A2DX18"/>
<dbReference type="GO" id="GO:0016020">
    <property type="term" value="C:membrane"/>
    <property type="evidence" value="ECO:0000318"/>
    <property type="project" value="GO_Central"/>
</dbReference>
<dbReference type="SUPFAM" id="SSF53649">
    <property type="entry name" value="Alkaline phosphatase-like"/>
    <property type="match status" value="1"/>
</dbReference>
<accession>A2DX18</accession>
<feature type="transmembrane region" description="Helical" evidence="1">
    <location>
        <begin position="52"/>
        <end position="79"/>
    </location>
</feature>
<dbReference type="PANTHER" id="PTHR47371:SF3">
    <property type="entry name" value="PHOSPHOGLYCEROL TRANSFERASE I"/>
    <property type="match status" value="1"/>
</dbReference>
<name>A2DX18_TRIV3</name>
<dbReference type="GO" id="GO:0016740">
    <property type="term" value="F:transferase activity"/>
    <property type="evidence" value="ECO:0000318"/>
    <property type="project" value="GO_Central"/>
</dbReference>
<gene>
    <name evidence="2" type="ORF">TVAG_019450</name>
</gene>
<keyword evidence="1" id="KW-1133">Transmembrane helix</keyword>
<dbReference type="Proteomes" id="UP000001542">
    <property type="component" value="Unassembled WGS sequence"/>
</dbReference>
<dbReference type="STRING" id="5722.A2DX18"/>
<keyword evidence="1" id="KW-0472">Membrane</keyword>
<evidence type="ECO:0000256" key="1">
    <source>
        <dbReference type="SAM" id="Phobius"/>
    </source>
</evidence>
<reference evidence="2" key="2">
    <citation type="journal article" date="2007" name="Science">
        <title>Draft genome sequence of the sexually transmitted pathogen Trichomonas vaginalis.</title>
        <authorList>
            <person name="Carlton J.M."/>
            <person name="Hirt R.P."/>
            <person name="Silva J.C."/>
            <person name="Delcher A.L."/>
            <person name="Schatz M."/>
            <person name="Zhao Q."/>
            <person name="Wortman J.R."/>
            <person name="Bidwell S.L."/>
            <person name="Alsmark U.C.M."/>
            <person name="Besteiro S."/>
            <person name="Sicheritz-Ponten T."/>
            <person name="Noel C.J."/>
            <person name="Dacks J.B."/>
            <person name="Foster P.G."/>
            <person name="Simillion C."/>
            <person name="Van de Peer Y."/>
            <person name="Miranda-Saavedra D."/>
            <person name="Barton G.J."/>
            <person name="Westrop G.D."/>
            <person name="Mueller S."/>
            <person name="Dessi D."/>
            <person name="Fiori P.L."/>
            <person name="Ren Q."/>
            <person name="Paulsen I."/>
            <person name="Zhang H."/>
            <person name="Bastida-Corcuera F.D."/>
            <person name="Simoes-Barbosa A."/>
            <person name="Brown M.T."/>
            <person name="Hayes R.D."/>
            <person name="Mukherjee M."/>
            <person name="Okumura C.Y."/>
            <person name="Schneider R."/>
            <person name="Smith A.J."/>
            <person name="Vanacova S."/>
            <person name="Villalvazo M."/>
            <person name="Haas B.J."/>
            <person name="Pertea M."/>
            <person name="Feldblyum T.V."/>
            <person name="Utterback T.R."/>
            <person name="Shu C.L."/>
            <person name="Osoegawa K."/>
            <person name="de Jong P.J."/>
            <person name="Hrdy I."/>
            <person name="Horvathova L."/>
            <person name="Zubacova Z."/>
            <person name="Dolezal P."/>
            <person name="Malik S.B."/>
            <person name="Logsdon J.M. Jr."/>
            <person name="Henze K."/>
            <person name="Gupta A."/>
            <person name="Wang C.C."/>
            <person name="Dunne R.L."/>
            <person name="Upcroft J.A."/>
            <person name="Upcroft P."/>
            <person name="White O."/>
            <person name="Salzberg S.L."/>
            <person name="Tang P."/>
            <person name="Chiu C.-H."/>
            <person name="Lee Y.-S."/>
            <person name="Embley T.M."/>
            <person name="Coombs G.H."/>
            <person name="Mottram J.C."/>
            <person name="Tachezy J."/>
            <person name="Fraser-Liggett C.M."/>
            <person name="Johnson P.J."/>
        </authorList>
    </citation>
    <scope>NUCLEOTIDE SEQUENCE [LARGE SCALE GENOMIC DNA]</scope>
    <source>
        <strain evidence="2">G3</strain>
    </source>
</reference>
<evidence type="ECO:0000313" key="3">
    <source>
        <dbReference type="Proteomes" id="UP000001542"/>
    </source>
</evidence>
<dbReference type="VEuPathDB" id="TrichDB:TVAG_110280"/>
<dbReference type="OrthoDB" id="96314at2759"/>
<organism evidence="2 3">
    <name type="scientific">Trichomonas vaginalis (strain ATCC PRA-98 / G3)</name>
    <dbReference type="NCBI Taxonomy" id="412133"/>
    <lineage>
        <taxon>Eukaryota</taxon>
        <taxon>Metamonada</taxon>
        <taxon>Parabasalia</taxon>
        <taxon>Trichomonadida</taxon>
        <taxon>Trichomonadidae</taxon>
        <taxon>Trichomonas</taxon>
    </lineage>
</organism>
<evidence type="ECO:0000313" key="2">
    <source>
        <dbReference type="EMBL" id="EAY15045.1"/>
    </source>
</evidence>
<keyword evidence="3" id="KW-1185">Reference proteome</keyword>
<dbReference type="InterPro" id="IPR017850">
    <property type="entry name" value="Alkaline_phosphatase_core_sf"/>
</dbReference>
<dbReference type="KEGG" id="tva:4773045"/>
<protein>
    <recommendedName>
        <fullName evidence="4">Sulfatase N-terminal domain-containing protein</fullName>
    </recommendedName>
</protein>
<dbReference type="InterPro" id="IPR050448">
    <property type="entry name" value="OpgB/LTA_synthase_biosynth"/>
</dbReference>
<sequence>MNFAMIQFYSLGISICKYIFRVYGVITMNNIAIAFDKGSLNAKLNLLQYKSIIYNFITSTGIQCFIITSLLCYLIYKYFPLKVIFFELKPFFSFTLKTHHIKFIYLLTFISMLITIYKPTEVSESDFMQLNYVNPKDLVTFPGEKRNIIYLFLESMESTFASKQSGGLFEQSLIPNLEKLAKDKENIHFTHKEGFFGGPKQMERMSYTAGASYSMICGNYIGTPGFMTTEENEKIFHPQLTCLPDITKKFGYNNIAIYGTQWSSCKQGYVFTSHSIPYQNIIDSYAINKTDVWVRDFLMFEKAKKKIWNCRKKKNHSWQL</sequence>
<dbReference type="Gene3D" id="3.40.720.10">
    <property type="entry name" value="Alkaline Phosphatase, subunit A"/>
    <property type="match status" value="1"/>
</dbReference>
<proteinExistence type="predicted"/>
<dbReference type="RefSeq" id="XP_001327268.1">
    <property type="nucleotide sequence ID" value="XM_001327233.1"/>
</dbReference>
<evidence type="ECO:0008006" key="4">
    <source>
        <dbReference type="Google" id="ProtNLM"/>
    </source>
</evidence>
<dbReference type="VEuPathDB" id="TrichDB:TVAGG3_0185120"/>
<dbReference type="EMBL" id="DS113261">
    <property type="protein sequence ID" value="EAY15045.1"/>
    <property type="molecule type" value="Genomic_DNA"/>
</dbReference>
<dbReference type="InParanoid" id="A2DX18"/>
<dbReference type="PANTHER" id="PTHR47371">
    <property type="entry name" value="LIPOTEICHOIC ACID SYNTHASE"/>
    <property type="match status" value="1"/>
</dbReference>
<reference evidence="2" key="1">
    <citation type="submission" date="2006-10" db="EMBL/GenBank/DDBJ databases">
        <authorList>
            <person name="Amadeo P."/>
            <person name="Zhao Q."/>
            <person name="Wortman J."/>
            <person name="Fraser-Liggett C."/>
            <person name="Carlton J."/>
        </authorList>
    </citation>
    <scope>NUCLEOTIDE SEQUENCE</scope>
    <source>
        <strain evidence="2">G3</strain>
    </source>
</reference>
<feature type="transmembrane region" description="Helical" evidence="1">
    <location>
        <begin position="6"/>
        <end position="31"/>
    </location>
</feature>